<dbReference type="InterPro" id="IPR037192">
    <property type="entry name" value="ERO1-like_sf"/>
</dbReference>
<sequence length="126" mass="14570">MGKGGAINEEESERKRRTWRWPLAALVVVLFSVAVSSRTASNVGFFFTYQSSCNCSLQGTGKYKGMVDDCCCDYETLDNLNTEFLYPLLQDLVTTLFFRYFKVKLWCDFPFWQEDGMCRLRDCSVC</sequence>
<keyword evidence="14" id="KW-0676">Redox-active center</keyword>
<evidence type="ECO:0000256" key="8">
    <source>
        <dbReference type="ARBA" id="ARBA00022827"/>
    </source>
</evidence>
<keyword evidence="12" id="KW-1015">Disulfide bond</keyword>
<evidence type="ECO:0000313" key="17">
    <source>
        <dbReference type="Proteomes" id="UP000886595"/>
    </source>
</evidence>
<keyword evidence="10" id="KW-0560">Oxidoreductase</keyword>
<keyword evidence="8" id="KW-0274">FAD</keyword>
<evidence type="ECO:0000256" key="15">
    <source>
        <dbReference type="SAM" id="Phobius"/>
    </source>
</evidence>
<keyword evidence="15" id="KW-0812">Transmembrane</keyword>
<keyword evidence="4" id="KW-0813">Transport</keyword>
<comment type="caution">
    <text evidence="16">The sequence shown here is derived from an EMBL/GenBank/DDBJ whole genome shotgun (WGS) entry which is preliminary data.</text>
</comment>
<dbReference type="InterPro" id="IPR007266">
    <property type="entry name" value="Ero1"/>
</dbReference>
<keyword evidence="9" id="KW-0249">Electron transport</keyword>
<keyword evidence="5" id="KW-0285">Flavoprotein</keyword>
<dbReference type="GO" id="GO:0071949">
    <property type="term" value="F:FAD binding"/>
    <property type="evidence" value="ECO:0007669"/>
    <property type="project" value="InterPro"/>
</dbReference>
<dbReference type="GO" id="GO:0034975">
    <property type="term" value="P:protein folding in endoplasmic reticulum"/>
    <property type="evidence" value="ECO:0007669"/>
    <property type="project" value="InterPro"/>
</dbReference>
<evidence type="ECO:0000256" key="2">
    <source>
        <dbReference type="ARBA" id="ARBA00004367"/>
    </source>
</evidence>
<evidence type="ECO:0000256" key="10">
    <source>
        <dbReference type="ARBA" id="ARBA00023002"/>
    </source>
</evidence>
<dbReference type="EMBL" id="JAAMPC010000005">
    <property type="protein sequence ID" value="KAG2313180.1"/>
    <property type="molecule type" value="Genomic_DNA"/>
</dbReference>
<keyword evidence="7" id="KW-0256">Endoplasmic reticulum</keyword>
<dbReference type="GO" id="GO:0016972">
    <property type="term" value="F:thiol oxidase activity"/>
    <property type="evidence" value="ECO:0007669"/>
    <property type="project" value="InterPro"/>
</dbReference>
<dbReference type="AlphaFoldDB" id="A0A8X8AUZ2"/>
<evidence type="ECO:0000256" key="13">
    <source>
        <dbReference type="ARBA" id="ARBA00023180"/>
    </source>
</evidence>
<dbReference type="Proteomes" id="UP000886595">
    <property type="component" value="Unassembled WGS sequence"/>
</dbReference>
<dbReference type="GO" id="GO:0005789">
    <property type="term" value="C:endoplasmic reticulum membrane"/>
    <property type="evidence" value="ECO:0007669"/>
    <property type="project" value="UniProtKB-SubCell"/>
</dbReference>
<reference evidence="16 17" key="1">
    <citation type="submission" date="2020-02" db="EMBL/GenBank/DDBJ databases">
        <authorList>
            <person name="Ma Q."/>
            <person name="Huang Y."/>
            <person name="Song X."/>
            <person name="Pei D."/>
        </authorList>
    </citation>
    <scope>NUCLEOTIDE SEQUENCE [LARGE SCALE GENOMIC DNA]</scope>
    <source>
        <strain evidence="16">Sxm20200214</strain>
        <tissue evidence="16">Leaf</tissue>
    </source>
</reference>
<feature type="transmembrane region" description="Helical" evidence="15">
    <location>
        <begin position="21"/>
        <end position="47"/>
    </location>
</feature>
<dbReference type="GO" id="GO:0015035">
    <property type="term" value="F:protein-disulfide reductase activity"/>
    <property type="evidence" value="ECO:0007669"/>
    <property type="project" value="InterPro"/>
</dbReference>
<evidence type="ECO:0000256" key="1">
    <source>
        <dbReference type="ARBA" id="ARBA00001974"/>
    </source>
</evidence>
<evidence type="ECO:0000256" key="3">
    <source>
        <dbReference type="ARBA" id="ARBA00008277"/>
    </source>
</evidence>
<gene>
    <name evidence="16" type="ORF">Bca52824_024737</name>
</gene>
<evidence type="ECO:0000256" key="4">
    <source>
        <dbReference type="ARBA" id="ARBA00022448"/>
    </source>
</evidence>
<keyword evidence="13" id="KW-0325">Glycoprotein</keyword>
<evidence type="ECO:0000256" key="9">
    <source>
        <dbReference type="ARBA" id="ARBA00022982"/>
    </source>
</evidence>
<comment type="cofactor">
    <cofactor evidence="1">
        <name>FAD</name>
        <dbReference type="ChEBI" id="CHEBI:57692"/>
    </cofactor>
</comment>
<proteinExistence type="inferred from homology"/>
<protein>
    <submittedName>
        <fullName evidence="16">Uncharacterized protein</fullName>
    </submittedName>
</protein>
<keyword evidence="6" id="KW-0732">Signal</keyword>
<keyword evidence="11 15" id="KW-0472">Membrane</keyword>
<dbReference type="OrthoDB" id="269384at2759"/>
<keyword evidence="17" id="KW-1185">Reference proteome</keyword>
<evidence type="ECO:0000256" key="7">
    <source>
        <dbReference type="ARBA" id="ARBA00022824"/>
    </source>
</evidence>
<organism evidence="16 17">
    <name type="scientific">Brassica carinata</name>
    <name type="common">Ethiopian mustard</name>
    <name type="synonym">Abyssinian cabbage</name>
    <dbReference type="NCBI Taxonomy" id="52824"/>
    <lineage>
        <taxon>Eukaryota</taxon>
        <taxon>Viridiplantae</taxon>
        <taxon>Streptophyta</taxon>
        <taxon>Embryophyta</taxon>
        <taxon>Tracheophyta</taxon>
        <taxon>Spermatophyta</taxon>
        <taxon>Magnoliopsida</taxon>
        <taxon>eudicotyledons</taxon>
        <taxon>Gunneridae</taxon>
        <taxon>Pentapetalae</taxon>
        <taxon>rosids</taxon>
        <taxon>malvids</taxon>
        <taxon>Brassicales</taxon>
        <taxon>Brassicaceae</taxon>
        <taxon>Brassiceae</taxon>
        <taxon>Brassica</taxon>
    </lineage>
</organism>
<comment type="similarity">
    <text evidence="3">Belongs to the EROs family.</text>
</comment>
<accession>A0A8X8AUZ2</accession>
<dbReference type="PANTHER" id="PTHR12613">
    <property type="entry name" value="ERO1-RELATED"/>
    <property type="match status" value="1"/>
</dbReference>
<evidence type="ECO:0000313" key="16">
    <source>
        <dbReference type="EMBL" id="KAG2313180.1"/>
    </source>
</evidence>
<evidence type="ECO:0000256" key="14">
    <source>
        <dbReference type="ARBA" id="ARBA00023284"/>
    </source>
</evidence>
<evidence type="ECO:0000256" key="11">
    <source>
        <dbReference type="ARBA" id="ARBA00023136"/>
    </source>
</evidence>
<dbReference type="Pfam" id="PF04137">
    <property type="entry name" value="ERO1"/>
    <property type="match status" value="1"/>
</dbReference>
<evidence type="ECO:0000256" key="5">
    <source>
        <dbReference type="ARBA" id="ARBA00022630"/>
    </source>
</evidence>
<evidence type="ECO:0000256" key="12">
    <source>
        <dbReference type="ARBA" id="ARBA00023157"/>
    </source>
</evidence>
<name>A0A8X8AUZ2_BRACI</name>
<evidence type="ECO:0000256" key="6">
    <source>
        <dbReference type="ARBA" id="ARBA00022729"/>
    </source>
</evidence>
<dbReference type="SUPFAM" id="SSF110019">
    <property type="entry name" value="ERO1-like"/>
    <property type="match status" value="1"/>
</dbReference>
<dbReference type="PANTHER" id="PTHR12613:SF8">
    <property type="entry name" value="ENDOPLASMIC RETICULUM OXIDOREDUCTIN-1"/>
    <property type="match status" value="1"/>
</dbReference>
<keyword evidence="15" id="KW-1133">Transmembrane helix</keyword>
<comment type="subcellular location">
    <subcellularLocation>
        <location evidence="2">Endoplasmic reticulum membrane</location>
        <topology evidence="2">Peripheral membrane protein</topology>
        <orientation evidence="2">Lumenal side</orientation>
    </subcellularLocation>
</comment>